<dbReference type="PANTHER" id="PTHR43720:SF2">
    <property type="entry name" value="2-AMINOMUCONIC SEMIALDEHYDE DEHYDROGENASE"/>
    <property type="match status" value="1"/>
</dbReference>
<sequence length="478" mass="52406">MSSVPHLPALRKGRPYESLDKVQVKDHKTGEVCAEVSQVNAGIVRRDLARIGEARKALKRFTVKELVAITAKAGDLFLNGTLPLGDKGHTQSPEEYIATLSRTSGLPHVMVKRNMAKLHYALTHMDVILNGLSRGLDMSVIDKGFGEQSGCPVAYFPTTDSLGLVMPSNSPAVNSLWLPSIALKIPVVIKPGREEPWTPFRLIQAFIAAGAPAEAFGFYPTDHEGSGEVVKLSGRNLVFGDVNIAKMYEGNPRVQVHGPGWSKIIIGEDKIENWKEYIDVIVSSISDNGGRSCINASAVIVPKYGKEIADAIAQRLGPVEPLPSDDENARLSGFANTKMADYIDSVIDADLEGTPGAEDVTAKYRKGPRKVEFQGGIFLRPTIIHCNSWEHPLANREFLCPYASVVEVKQSEVLSKIGYSLIVTAITEDPDFTEALLECPTIDRLNLGPLSTMKISWDQPHEGNMFEFLYKRRSIDRA</sequence>
<proteinExistence type="inferred from homology"/>
<keyword evidence="3" id="KW-0520">NAD</keyword>
<accession>A0A1T4YFA6</accession>
<evidence type="ECO:0000256" key="2">
    <source>
        <dbReference type="ARBA" id="ARBA00023002"/>
    </source>
</evidence>
<dbReference type="STRING" id="48467.SAMN02745166_03130"/>
<comment type="similarity">
    <text evidence="1">Belongs to the aldehyde dehydrogenase family.</text>
</comment>
<dbReference type="Gene3D" id="3.40.605.10">
    <property type="entry name" value="Aldehyde Dehydrogenase, Chain A, domain 1"/>
    <property type="match status" value="1"/>
</dbReference>
<evidence type="ECO:0000256" key="1">
    <source>
        <dbReference type="ARBA" id="ARBA00009986"/>
    </source>
</evidence>
<dbReference type="SUPFAM" id="SSF53720">
    <property type="entry name" value="ALDH-like"/>
    <property type="match status" value="1"/>
</dbReference>
<dbReference type="GO" id="GO:0016620">
    <property type="term" value="F:oxidoreductase activity, acting on the aldehyde or oxo group of donors, NAD or NADP as acceptor"/>
    <property type="evidence" value="ECO:0007669"/>
    <property type="project" value="InterPro"/>
</dbReference>
<dbReference type="RefSeq" id="WP_078814324.1">
    <property type="nucleotide sequence ID" value="NZ_FUYE01000010.1"/>
</dbReference>
<gene>
    <name evidence="5" type="ORF">SAMN02745166_03130</name>
</gene>
<dbReference type="PANTHER" id="PTHR43720">
    <property type="entry name" value="2-AMINOMUCONIC SEMIALDEHYDE DEHYDROGENASE"/>
    <property type="match status" value="1"/>
</dbReference>
<dbReference type="Pfam" id="PF00171">
    <property type="entry name" value="Aldedh"/>
    <property type="match status" value="1"/>
</dbReference>
<organism evidence="5 6">
    <name type="scientific">Prosthecobacter debontii</name>
    <dbReference type="NCBI Taxonomy" id="48467"/>
    <lineage>
        <taxon>Bacteria</taxon>
        <taxon>Pseudomonadati</taxon>
        <taxon>Verrucomicrobiota</taxon>
        <taxon>Verrucomicrobiia</taxon>
        <taxon>Verrucomicrobiales</taxon>
        <taxon>Verrucomicrobiaceae</taxon>
        <taxon>Prosthecobacter</taxon>
    </lineage>
</organism>
<reference evidence="6" key="1">
    <citation type="submission" date="2017-02" db="EMBL/GenBank/DDBJ databases">
        <authorList>
            <person name="Varghese N."/>
            <person name="Submissions S."/>
        </authorList>
    </citation>
    <scope>NUCLEOTIDE SEQUENCE [LARGE SCALE GENOMIC DNA]</scope>
    <source>
        <strain evidence="6">ATCC 700200</strain>
    </source>
</reference>
<dbReference type="InterPro" id="IPR016161">
    <property type="entry name" value="Ald_DH/histidinol_DH"/>
</dbReference>
<feature type="domain" description="Aldehyde dehydrogenase" evidence="4">
    <location>
        <begin position="20"/>
        <end position="412"/>
    </location>
</feature>
<evidence type="ECO:0000259" key="4">
    <source>
        <dbReference type="Pfam" id="PF00171"/>
    </source>
</evidence>
<dbReference type="InterPro" id="IPR016163">
    <property type="entry name" value="Ald_DH_C"/>
</dbReference>
<dbReference type="OrthoDB" id="229416at2"/>
<dbReference type="InterPro" id="IPR016162">
    <property type="entry name" value="Ald_DH_N"/>
</dbReference>
<dbReference type="Proteomes" id="UP000190774">
    <property type="component" value="Unassembled WGS sequence"/>
</dbReference>
<dbReference type="AlphaFoldDB" id="A0A1T4YFA6"/>
<dbReference type="InterPro" id="IPR015590">
    <property type="entry name" value="Aldehyde_DH_dom"/>
</dbReference>
<protein>
    <submittedName>
        <fullName evidence="5">Acyl-CoA reductase</fullName>
    </submittedName>
</protein>
<evidence type="ECO:0000313" key="6">
    <source>
        <dbReference type="Proteomes" id="UP000190774"/>
    </source>
</evidence>
<keyword evidence="2" id="KW-0560">Oxidoreductase</keyword>
<evidence type="ECO:0000313" key="5">
    <source>
        <dbReference type="EMBL" id="SKB00370.1"/>
    </source>
</evidence>
<evidence type="ECO:0000256" key="3">
    <source>
        <dbReference type="ARBA" id="ARBA00023027"/>
    </source>
</evidence>
<dbReference type="Gene3D" id="3.40.309.10">
    <property type="entry name" value="Aldehyde Dehydrogenase, Chain A, domain 2"/>
    <property type="match status" value="1"/>
</dbReference>
<dbReference type="EMBL" id="FUYE01000010">
    <property type="protein sequence ID" value="SKB00370.1"/>
    <property type="molecule type" value="Genomic_DNA"/>
</dbReference>
<name>A0A1T4YFA6_9BACT</name>
<keyword evidence="6" id="KW-1185">Reference proteome</keyword>